<evidence type="ECO:0000256" key="1">
    <source>
        <dbReference type="ARBA" id="ARBA00000707"/>
    </source>
</evidence>
<dbReference type="GO" id="GO:0005634">
    <property type="term" value="C:nucleus"/>
    <property type="evidence" value="ECO:0007669"/>
    <property type="project" value="UniProtKB-SubCell"/>
</dbReference>
<accession>A0A9P4LYJ0</accession>
<keyword evidence="10" id="KW-0805">Transcription regulation</keyword>
<dbReference type="InterPro" id="IPR028889">
    <property type="entry name" value="USP"/>
</dbReference>
<dbReference type="InterPro" id="IPR001607">
    <property type="entry name" value="Znf_UBP"/>
</dbReference>
<dbReference type="Proteomes" id="UP000799776">
    <property type="component" value="Unassembled WGS sequence"/>
</dbReference>
<feature type="compositionally biased region" description="Polar residues" evidence="16">
    <location>
        <begin position="1"/>
        <end position="13"/>
    </location>
</feature>
<evidence type="ECO:0000256" key="3">
    <source>
        <dbReference type="ARBA" id="ARBA00022670"/>
    </source>
</evidence>
<keyword evidence="5 14" id="KW-0863">Zinc-finger</keyword>
<protein>
    <recommendedName>
        <fullName evidence="15">Ubiquitin carboxyl-terminal hydrolase</fullName>
        <ecNumber evidence="15">3.4.19.12</ecNumber>
    </recommendedName>
</protein>
<evidence type="ECO:0000256" key="11">
    <source>
        <dbReference type="ARBA" id="ARBA00023163"/>
    </source>
</evidence>
<evidence type="ECO:0000256" key="7">
    <source>
        <dbReference type="ARBA" id="ARBA00022801"/>
    </source>
</evidence>
<evidence type="ECO:0000256" key="9">
    <source>
        <dbReference type="ARBA" id="ARBA00022833"/>
    </source>
</evidence>
<dbReference type="PROSITE" id="PS50271">
    <property type="entry name" value="ZF_UBP"/>
    <property type="match status" value="1"/>
</dbReference>
<evidence type="ECO:0000256" key="8">
    <source>
        <dbReference type="ARBA" id="ARBA00022807"/>
    </source>
</evidence>
<dbReference type="InterPro" id="IPR018200">
    <property type="entry name" value="USP_CS"/>
</dbReference>
<keyword evidence="20" id="KW-1185">Reference proteome</keyword>
<evidence type="ECO:0000256" key="14">
    <source>
        <dbReference type="PROSITE-ProRule" id="PRU00502"/>
    </source>
</evidence>
<dbReference type="GO" id="GO:0006508">
    <property type="term" value="P:proteolysis"/>
    <property type="evidence" value="ECO:0007669"/>
    <property type="project" value="UniProtKB-KW"/>
</dbReference>
<feature type="region of interest" description="Disordered" evidence="16">
    <location>
        <begin position="1"/>
        <end position="23"/>
    </location>
</feature>
<dbReference type="PANTHER" id="PTHR21646">
    <property type="entry name" value="UBIQUITIN CARBOXYL-TERMINAL HYDROLASE"/>
    <property type="match status" value="1"/>
</dbReference>
<dbReference type="Pfam" id="PF00443">
    <property type="entry name" value="UCH"/>
    <property type="match status" value="1"/>
</dbReference>
<dbReference type="CDD" id="cd02660">
    <property type="entry name" value="Peptidase_C19D"/>
    <property type="match status" value="1"/>
</dbReference>
<gene>
    <name evidence="19" type="ORF">K490DRAFT_66033</name>
</gene>
<dbReference type="PROSITE" id="PS50235">
    <property type="entry name" value="USP_3"/>
    <property type="match status" value="1"/>
</dbReference>
<evidence type="ECO:0000313" key="19">
    <source>
        <dbReference type="EMBL" id="KAF2087166.1"/>
    </source>
</evidence>
<dbReference type="GO" id="GO:0016579">
    <property type="term" value="P:protein deubiquitination"/>
    <property type="evidence" value="ECO:0007669"/>
    <property type="project" value="InterPro"/>
</dbReference>
<comment type="catalytic activity">
    <reaction evidence="1 15">
        <text>Thiol-dependent hydrolysis of ester, thioester, amide, peptide and isopeptide bonds formed by the C-terminal Gly of ubiquitin (a 76-residue protein attached to proteins as an intracellular targeting signal).</text>
        <dbReference type="EC" id="3.4.19.12"/>
    </reaction>
</comment>
<keyword evidence="6 15" id="KW-0833">Ubl conjugation pathway</keyword>
<dbReference type="InterPro" id="IPR001394">
    <property type="entry name" value="Peptidase_C19_UCH"/>
</dbReference>
<keyword evidence="9" id="KW-0862">Zinc</keyword>
<dbReference type="SUPFAM" id="SSF57850">
    <property type="entry name" value="RING/U-box"/>
    <property type="match status" value="1"/>
</dbReference>
<evidence type="ECO:0000256" key="4">
    <source>
        <dbReference type="ARBA" id="ARBA00022723"/>
    </source>
</evidence>
<comment type="caution">
    <text evidence="19">The sequence shown here is derived from an EMBL/GenBank/DDBJ whole genome shotgun (WGS) entry which is preliminary data.</text>
</comment>
<organism evidence="19 20">
    <name type="scientific">Saccharata proteae CBS 121410</name>
    <dbReference type="NCBI Taxonomy" id="1314787"/>
    <lineage>
        <taxon>Eukaryota</taxon>
        <taxon>Fungi</taxon>
        <taxon>Dikarya</taxon>
        <taxon>Ascomycota</taxon>
        <taxon>Pezizomycotina</taxon>
        <taxon>Dothideomycetes</taxon>
        <taxon>Dothideomycetes incertae sedis</taxon>
        <taxon>Botryosphaeriales</taxon>
        <taxon>Saccharataceae</taxon>
        <taxon>Saccharata</taxon>
    </lineage>
</organism>
<dbReference type="Gene3D" id="3.90.70.10">
    <property type="entry name" value="Cysteine proteinases"/>
    <property type="match status" value="1"/>
</dbReference>
<dbReference type="GO" id="GO:0008270">
    <property type="term" value="F:zinc ion binding"/>
    <property type="evidence" value="ECO:0007669"/>
    <property type="project" value="UniProtKB-KW"/>
</dbReference>
<comment type="subcellular location">
    <subcellularLocation>
        <location evidence="2">Nucleus</location>
    </subcellularLocation>
</comment>
<dbReference type="PROSITE" id="PS00972">
    <property type="entry name" value="USP_1"/>
    <property type="match status" value="1"/>
</dbReference>
<evidence type="ECO:0000256" key="13">
    <source>
        <dbReference type="ARBA" id="ARBA00038490"/>
    </source>
</evidence>
<keyword evidence="7 15" id="KW-0378">Hydrolase</keyword>
<evidence type="ECO:0000256" key="2">
    <source>
        <dbReference type="ARBA" id="ARBA00004123"/>
    </source>
</evidence>
<keyword evidence="12" id="KW-0539">Nucleus</keyword>
<reference evidence="19" key="1">
    <citation type="journal article" date="2020" name="Stud. Mycol.">
        <title>101 Dothideomycetes genomes: a test case for predicting lifestyles and emergence of pathogens.</title>
        <authorList>
            <person name="Haridas S."/>
            <person name="Albert R."/>
            <person name="Binder M."/>
            <person name="Bloem J."/>
            <person name="Labutti K."/>
            <person name="Salamov A."/>
            <person name="Andreopoulos B."/>
            <person name="Baker S."/>
            <person name="Barry K."/>
            <person name="Bills G."/>
            <person name="Bluhm B."/>
            <person name="Cannon C."/>
            <person name="Castanera R."/>
            <person name="Culley D."/>
            <person name="Daum C."/>
            <person name="Ezra D."/>
            <person name="Gonzalez J."/>
            <person name="Henrissat B."/>
            <person name="Kuo A."/>
            <person name="Liang C."/>
            <person name="Lipzen A."/>
            <person name="Lutzoni F."/>
            <person name="Magnuson J."/>
            <person name="Mondo S."/>
            <person name="Nolan M."/>
            <person name="Ohm R."/>
            <person name="Pangilinan J."/>
            <person name="Park H.-J."/>
            <person name="Ramirez L."/>
            <person name="Alfaro M."/>
            <person name="Sun H."/>
            <person name="Tritt A."/>
            <person name="Yoshinaga Y."/>
            <person name="Zwiers L.-H."/>
            <person name="Turgeon B."/>
            <person name="Goodwin S."/>
            <person name="Spatafora J."/>
            <person name="Crous P."/>
            <person name="Grigoriev I."/>
        </authorList>
    </citation>
    <scope>NUCLEOTIDE SEQUENCE</scope>
    <source>
        <strain evidence="19">CBS 121410</strain>
    </source>
</reference>
<feature type="domain" description="USP" evidence="17">
    <location>
        <begin position="180"/>
        <end position="518"/>
    </location>
</feature>
<proteinExistence type="inferred from homology"/>
<evidence type="ECO:0000259" key="18">
    <source>
        <dbReference type="PROSITE" id="PS50271"/>
    </source>
</evidence>
<evidence type="ECO:0000256" key="15">
    <source>
        <dbReference type="RuleBase" id="RU366025"/>
    </source>
</evidence>
<dbReference type="EMBL" id="ML978721">
    <property type="protein sequence ID" value="KAF2087166.1"/>
    <property type="molecule type" value="Genomic_DNA"/>
</dbReference>
<name>A0A9P4LYJ0_9PEZI</name>
<evidence type="ECO:0000259" key="17">
    <source>
        <dbReference type="PROSITE" id="PS50235"/>
    </source>
</evidence>
<keyword evidence="8 15" id="KW-0788">Thiol protease</keyword>
<dbReference type="EC" id="3.4.19.12" evidence="15"/>
<dbReference type="SUPFAM" id="SSF54001">
    <property type="entry name" value="Cysteine proteinases"/>
    <property type="match status" value="1"/>
</dbReference>
<evidence type="ECO:0000256" key="16">
    <source>
        <dbReference type="SAM" id="MobiDB-lite"/>
    </source>
</evidence>
<evidence type="ECO:0000256" key="12">
    <source>
        <dbReference type="ARBA" id="ARBA00023242"/>
    </source>
</evidence>
<sequence>MDAINSQKTTAGSAGSKPPKGKLLTGSSQLPQIMYGCEHLETLFTNSRKLLVQQYTSIIQTIHDRHSIIPQTHRSSLNGDSKPVLSVTPTYMCLQCVGVFTPELRDEHFEAKKHAFSVESKSGCVYCQQCKDFVYDPNLENVRLLQGRKKRKLEDSMNGEDHRLVAQNSTFAPCRAIGLRGLYNMGQTCFMSVIIQCLIHNPYIKAFYLGEGHTSKDCEKEACTSCALDEIFTEYYSVEKTEGYGAVSMLLGSWMGAQALAGYQQQDAHEYMQFILNNLHLEDGGSDTGIGKDGASDCECFIHKIFSGKLQSTVTCDKCRNTTTAVDPVMDISLDIRAQSKKRKMSNNNDGENGDKKRPLELVDCLERFTAKEKLAAAEYTCEKCGGQQNATKQLSIKRLPPVLPIHLKRFETHKSSSQKLETRISFPLSLDLYPYTTRHKHLPKPKPSDPPTTIPPPTCIYELSSVIVHKGKIDSGHYVSYSRKGGEWFLFDDSKVVLANERDVLGAEAYLLVYVARLVDV</sequence>
<dbReference type="OrthoDB" id="289038at2759"/>
<dbReference type="InterPro" id="IPR050185">
    <property type="entry name" value="Ub_carboxyl-term_hydrolase"/>
</dbReference>
<dbReference type="AlphaFoldDB" id="A0A9P4LYJ0"/>
<keyword evidence="4" id="KW-0479">Metal-binding</keyword>
<dbReference type="Pfam" id="PF02148">
    <property type="entry name" value="zf-UBP"/>
    <property type="match status" value="1"/>
</dbReference>
<evidence type="ECO:0000256" key="6">
    <source>
        <dbReference type="ARBA" id="ARBA00022786"/>
    </source>
</evidence>
<comment type="similarity">
    <text evidence="13">Belongs to the peptidase C19 family. UBP8 subfamily.</text>
</comment>
<dbReference type="InterPro" id="IPR038765">
    <property type="entry name" value="Papain-like_cys_pep_sf"/>
</dbReference>
<keyword evidence="3 15" id="KW-0645">Protease</keyword>
<keyword evidence="11" id="KW-0804">Transcription</keyword>
<dbReference type="Gene3D" id="3.30.40.10">
    <property type="entry name" value="Zinc/RING finger domain, C3HC4 (zinc finger)"/>
    <property type="match status" value="1"/>
</dbReference>
<feature type="domain" description="UBP-type" evidence="18">
    <location>
        <begin position="51"/>
        <end position="153"/>
    </location>
</feature>
<dbReference type="PROSITE" id="PS00973">
    <property type="entry name" value="USP_2"/>
    <property type="match status" value="1"/>
</dbReference>
<evidence type="ECO:0000256" key="5">
    <source>
        <dbReference type="ARBA" id="ARBA00022771"/>
    </source>
</evidence>
<evidence type="ECO:0000256" key="10">
    <source>
        <dbReference type="ARBA" id="ARBA00023015"/>
    </source>
</evidence>
<evidence type="ECO:0000313" key="20">
    <source>
        <dbReference type="Proteomes" id="UP000799776"/>
    </source>
</evidence>
<dbReference type="InterPro" id="IPR013083">
    <property type="entry name" value="Znf_RING/FYVE/PHD"/>
</dbReference>
<dbReference type="GO" id="GO:0004843">
    <property type="term" value="F:cysteine-type deubiquitinase activity"/>
    <property type="evidence" value="ECO:0007669"/>
    <property type="project" value="UniProtKB-UniRule"/>
</dbReference>
<dbReference type="PANTHER" id="PTHR21646:SF33">
    <property type="entry name" value="UBIQUITIN CARBOXYL-TERMINAL HYDROLASE 22"/>
    <property type="match status" value="1"/>
</dbReference>